<sequence length="515" mass="53925">MKLKTSTALLSIGFATLTAAPALADITADDIWNSYQVIAETVGGELTATTTRDGNTVTFADAKLHLVFPGDEASLDVLYPTLSYTDNGDGTLSMDLEGAQTYSFVLSGPEPETDRFSADMIITYSDAELVASGDPDDITFSYAMDGFDFEFQNIDLSGLKDAEISENAVFTLTGTGSAVNGTSRLSLGDLITLAGQSEISGMGYSMTVENMQGAVTTTTASYGEMVSQSTITLPTGGMSFMNLAAALHQGLSLEGTGTYGSSKTQTSVMMNGEQVSSQTMTAGSSTSALSANAEAVQLTAKGSNIGIDALINIGMALSIEAKIDQVTGDFRMPVSASDEQQNFTMAFGFTGLDLGDGIWSMFDPAEVLPRDPANVSVNLTGQTTLTQDLLNFVEMMALDNDDIPLELNALTIKDFLISAAGASLSGTGDFAFNNDDLTSFDGMPAPSGSANLQLNGANGLIDRLIEMGLVQESDAMGVRMMMGMMAVPGEGDDSLKSEIEITEDGQITANGQRIK</sequence>
<dbReference type="RefSeq" id="WP_127750457.1">
    <property type="nucleotide sequence ID" value="NZ_CP033219.1"/>
</dbReference>
<evidence type="ECO:0000313" key="2">
    <source>
        <dbReference type="EMBL" id="AZV79869.1"/>
    </source>
</evidence>
<dbReference type="Proteomes" id="UP000283063">
    <property type="component" value="Chromosome"/>
</dbReference>
<feature type="signal peptide" evidence="1">
    <location>
        <begin position="1"/>
        <end position="24"/>
    </location>
</feature>
<accession>A0A3T0N7B4</accession>
<dbReference type="KEGG" id="sedi:EBB79_19620"/>
<dbReference type="EMBL" id="CP033219">
    <property type="protein sequence ID" value="AZV79869.1"/>
    <property type="molecule type" value="Genomic_DNA"/>
</dbReference>
<evidence type="ECO:0000256" key="1">
    <source>
        <dbReference type="SAM" id="SignalP"/>
    </source>
</evidence>
<feature type="chain" id="PRO_5019160081" evidence="1">
    <location>
        <begin position="25"/>
        <end position="515"/>
    </location>
</feature>
<evidence type="ECO:0000313" key="3">
    <source>
        <dbReference type="Proteomes" id="UP000283063"/>
    </source>
</evidence>
<dbReference type="OrthoDB" id="7791409at2"/>
<keyword evidence="3" id="KW-1185">Reference proteome</keyword>
<protein>
    <submittedName>
        <fullName evidence="2">DUF2125 domain-containing protein</fullName>
    </submittedName>
</protein>
<name>A0A3T0N7B4_9RHOB</name>
<dbReference type="InterPro" id="IPR018666">
    <property type="entry name" value="DUF2125"/>
</dbReference>
<dbReference type="AlphaFoldDB" id="A0A3T0N7B4"/>
<keyword evidence="1" id="KW-0732">Signal</keyword>
<dbReference type="Pfam" id="PF09898">
    <property type="entry name" value="DUF2125"/>
    <property type="match status" value="1"/>
</dbReference>
<reference evidence="2 3" key="1">
    <citation type="submission" date="2018-10" db="EMBL/GenBank/DDBJ databases">
        <title>Parasedimentitalea marina sp. nov., a psychrophilic bacterium isolated from deep seawater of the New Britain Trench.</title>
        <authorList>
            <person name="Cao J."/>
        </authorList>
    </citation>
    <scope>NUCLEOTIDE SEQUENCE [LARGE SCALE GENOMIC DNA]</scope>
    <source>
        <strain evidence="2 3">W43</strain>
    </source>
</reference>
<proteinExistence type="predicted"/>
<gene>
    <name evidence="2" type="ORF">EBB79_19620</name>
</gene>
<organism evidence="2 3">
    <name type="scientific">Parasedimentitalea marina</name>
    <dbReference type="NCBI Taxonomy" id="2483033"/>
    <lineage>
        <taxon>Bacteria</taxon>
        <taxon>Pseudomonadati</taxon>
        <taxon>Pseudomonadota</taxon>
        <taxon>Alphaproteobacteria</taxon>
        <taxon>Rhodobacterales</taxon>
        <taxon>Paracoccaceae</taxon>
        <taxon>Parasedimentitalea</taxon>
    </lineage>
</organism>